<evidence type="ECO:0000256" key="11">
    <source>
        <dbReference type="SAM" id="Phobius"/>
    </source>
</evidence>
<evidence type="ECO:0000256" key="10">
    <source>
        <dbReference type="SAM" id="MobiDB-lite"/>
    </source>
</evidence>
<reference evidence="14 15" key="1">
    <citation type="submission" date="2023-11" db="EMBL/GenBank/DDBJ databases">
        <title>Dfirmibasis_genome.</title>
        <authorList>
            <person name="Edelbroek B."/>
            <person name="Kjellin J."/>
            <person name="Jerlstrom-Hultqvist J."/>
            <person name="Soderbom F."/>
        </authorList>
    </citation>
    <scope>NUCLEOTIDE SEQUENCE [LARGE SCALE GENOMIC DNA]</scope>
    <source>
        <strain evidence="14 15">TNS-C-14</strain>
    </source>
</reference>
<comment type="similarity">
    <text evidence="9">Belongs to the monovalent cation:proton antiporter 1 (CPA1) transporter (TC 2.A.36) family.</text>
</comment>
<dbReference type="PANTHER" id="PTHR10110">
    <property type="entry name" value="SODIUM/HYDROGEN EXCHANGER"/>
    <property type="match status" value="1"/>
</dbReference>
<feature type="compositionally biased region" description="Low complexity" evidence="10">
    <location>
        <begin position="73"/>
        <end position="92"/>
    </location>
</feature>
<evidence type="ECO:0000256" key="6">
    <source>
        <dbReference type="ARBA" id="ARBA00023065"/>
    </source>
</evidence>
<dbReference type="PANTHER" id="PTHR10110:SF128">
    <property type="entry name" value="SODIUM_HYDROGEN EXCHANGER 1"/>
    <property type="match status" value="1"/>
</dbReference>
<evidence type="ECO:0000313" key="14">
    <source>
        <dbReference type="EMBL" id="KAK5577579.1"/>
    </source>
</evidence>
<dbReference type="GO" id="GO:0098719">
    <property type="term" value="P:sodium ion import across plasma membrane"/>
    <property type="evidence" value="ECO:0007669"/>
    <property type="project" value="TreeGrafter"/>
</dbReference>
<dbReference type="GO" id="GO:0005886">
    <property type="term" value="C:plasma membrane"/>
    <property type="evidence" value="ECO:0007669"/>
    <property type="project" value="TreeGrafter"/>
</dbReference>
<keyword evidence="6 9" id="KW-0406">Ion transport</keyword>
<keyword evidence="8 9" id="KW-0739">Sodium transport</keyword>
<dbReference type="GO" id="GO:0015386">
    <property type="term" value="F:potassium:proton antiporter activity"/>
    <property type="evidence" value="ECO:0007669"/>
    <property type="project" value="TreeGrafter"/>
</dbReference>
<dbReference type="EMBL" id="JAVFKY010000004">
    <property type="protein sequence ID" value="KAK5577579.1"/>
    <property type="molecule type" value="Genomic_DNA"/>
</dbReference>
<keyword evidence="2 9" id="KW-0813">Transport</keyword>
<dbReference type="PRINTS" id="PR01084">
    <property type="entry name" value="NAHEXCHNGR"/>
</dbReference>
<feature type="transmembrane region" description="Helical" evidence="11">
    <location>
        <begin position="483"/>
        <end position="501"/>
    </location>
</feature>
<dbReference type="Pfam" id="PF00999">
    <property type="entry name" value="Na_H_Exchanger"/>
    <property type="match status" value="1"/>
</dbReference>
<feature type="transmembrane region" description="Helical" evidence="11">
    <location>
        <begin position="382"/>
        <end position="401"/>
    </location>
</feature>
<keyword evidence="12" id="KW-0732">Signal</keyword>
<feature type="transmembrane region" description="Helical" evidence="11">
    <location>
        <begin position="290"/>
        <end position="315"/>
    </location>
</feature>
<sequence length="646" mass="71817">MKLNKSYILLVVLLLSLFFLSVSSKTNSLIQDDDSNNGGGDEKILITPDNQNQNHLIHDIDIDGDSSNEILFSSSSSNSNNNNNSSNNSTNNGKGALANQRDANTIIFIIMLILTGSVLIVYFIISLDIPFVPESVAVVTYGIILGIVFRFFYSDIVKHVVSFQPENFFLFILPTIIFETGYSLHKTEFFNNIGPILMFAVFGTIITFLIVGFGIYVVGYFGVSVALSLKDSLAFGSIISSTDPVCTLAIFQALNVDPMLYILVLGESILNDATSMMLYSVVEDTSARDIVISCAMFIVVAIGSVILGVVMALLLSLILKWINIGKFPALETIFMVMFSYMSYVLAGALDISGVLAVFFFGITLNQYGAYSLSPYTKLTSGQLFRTAAFISETFLFLYFGLSLTAHEFTFDLGLFSWSILFTCLARAVSVFPMCFLLNKVLKTKIPFVIQIAIWFAGLRGAFAFSLSLDYISPMSPYIRTNTLLVVVFTIFVFGIGTYPLLRVLGIKTSQTDQSLDNISKPMNKQTKPKDRTKLYESFDDRYFKPWFRKKVPPLANEAIEIFEKMVIQSSNDHELDSNPLRFDDDDDDDDDDLDFESDLDLDININTDSIHQSDNLNFDNSHNHSVLHTNSGGGNNNHNNDSSPLI</sequence>
<gene>
    <name evidence="14" type="ORF">RB653_002522</name>
</gene>
<comment type="caution">
    <text evidence="14">The sequence shown here is derived from an EMBL/GenBank/DDBJ whole genome shotgun (WGS) entry which is preliminary data.</text>
</comment>
<name>A0AAN7YN36_9MYCE</name>
<keyword evidence="9" id="KW-0050">Antiport</keyword>
<feature type="region of interest" description="Disordered" evidence="10">
    <location>
        <begin position="73"/>
        <end position="95"/>
    </location>
</feature>
<feature type="transmembrane region" description="Helical" evidence="11">
    <location>
        <begin position="233"/>
        <end position="251"/>
    </location>
</feature>
<dbReference type="NCBIfam" id="TIGR00840">
    <property type="entry name" value="b_cpa1"/>
    <property type="match status" value="1"/>
</dbReference>
<evidence type="ECO:0000313" key="15">
    <source>
        <dbReference type="Proteomes" id="UP001344447"/>
    </source>
</evidence>
<feature type="transmembrane region" description="Helical" evidence="11">
    <location>
        <begin position="106"/>
        <end position="124"/>
    </location>
</feature>
<evidence type="ECO:0000256" key="3">
    <source>
        <dbReference type="ARBA" id="ARBA00022692"/>
    </source>
</evidence>
<dbReference type="Gene3D" id="6.10.140.1330">
    <property type="match status" value="1"/>
</dbReference>
<feature type="region of interest" description="Disordered" evidence="10">
    <location>
        <begin position="573"/>
        <end position="595"/>
    </location>
</feature>
<evidence type="ECO:0000256" key="2">
    <source>
        <dbReference type="ARBA" id="ARBA00022448"/>
    </source>
</evidence>
<dbReference type="InterPro" id="IPR006153">
    <property type="entry name" value="Cation/H_exchanger_TM"/>
</dbReference>
<feature type="compositionally biased region" description="Acidic residues" evidence="10">
    <location>
        <begin position="583"/>
        <end position="595"/>
    </location>
</feature>
<keyword evidence="3 9" id="KW-0812">Transmembrane</keyword>
<keyword evidence="4 11" id="KW-1133">Transmembrane helix</keyword>
<evidence type="ECO:0000256" key="1">
    <source>
        <dbReference type="ARBA" id="ARBA00004141"/>
    </source>
</evidence>
<feature type="transmembrane region" description="Helical" evidence="11">
    <location>
        <begin position="136"/>
        <end position="153"/>
    </location>
</feature>
<proteinExistence type="inferred from homology"/>
<feature type="transmembrane region" description="Helical" evidence="11">
    <location>
        <begin position="351"/>
        <end position="370"/>
    </location>
</feature>
<feature type="signal peptide" evidence="12">
    <location>
        <begin position="1"/>
        <end position="24"/>
    </location>
</feature>
<feature type="transmembrane region" description="Helical" evidence="11">
    <location>
        <begin position="447"/>
        <end position="471"/>
    </location>
</feature>
<evidence type="ECO:0000256" key="7">
    <source>
        <dbReference type="ARBA" id="ARBA00023136"/>
    </source>
</evidence>
<feature type="domain" description="Cation/H+ exchanger transmembrane" evidence="13">
    <location>
        <begin position="119"/>
        <end position="502"/>
    </location>
</feature>
<comment type="subcellular location">
    <subcellularLocation>
        <location evidence="1">Membrane</location>
        <topology evidence="1">Multi-pass membrane protein</topology>
    </subcellularLocation>
</comment>
<dbReference type="GO" id="GO:0015385">
    <property type="term" value="F:sodium:proton antiporter activity"/>
    <property type="evidence" value="ECO:0007669"/>
    <property type="project" value="InterPro"/>
</dbReference>
<keyword evidence="15" id="KW-1185">Reference proteome</keyword>
<dbReference type="InterPro" id="IPR018422">
    <property type="entry name" value="Cation/H_exchanger_CPA1"/>
</dbReference>
<organism evidence="14 15">
    <name type="scientific">Dictyostelium firmibasis</name>
    <dbReference type="NCBI Taxonomy" id="79012"/>
    <lineage>
        <taxon>Eukaryota</taxon>
        <taxon>Amoebozoa</taxon>
        <taxon>Evosea</taxon>
        <taxon>Eumycetozoa</taxon>
        <taxon>Dictyostelia</taxon>
        <taxon>Dictyosteliales</taxon>
        <taxon>Dictyosteliaceae</taxon>
        <taxon>Dictyostelium</taxon>
    </lineage>
</organism>
<keyword evidence="7 11" id="KW-0472">Membrane</keyword>
<feature type="chain" id="PRO_5042835546" description="Sodium/hydrogen exchanger" evidence="12">
    <location>
        <begin position="25"/>
        <end position="646"/>
    </location>
</feature>
<evidence type="ECO:0000256" key="4">
    <source>
        <dbReference type="ARBA" id="ARBA00022989"/>
    </source>
</evidence>
<evidence type="ECO:0000256" key="12">
    <source>
        <dbReference type="SAM" id="SignalP"/>
    </source>
</evidence>
<feature type="region of interest" description="Disordered" evidence="10">
    <location>
        <begin position="621"/>
        <end position="646"/>
    </location>
</feature>
<dbReference type="AlphaFoldDB" id="A0AAN7YN36"/>
<feature type="transmembrane region" description="Helical" evidence="11">
    <location>
        <begin position="196"/>
        <end position="221"/>
    </location>
</feature>
<feature type="transmembrane region" description="Helical" evidence="11">
    <location>
        <begin position="413"/>
        <end position="435"/>
    </location>
</feature>
<evidence type="ECO:0000256" key="9">
    <source>
        <dbReference type="RuleBase" id="RU003722"/>
    </source>
</evidence>
<dbReference type="GO" id="GO:0051453">
    <property type="term" value="P:regulation of intracellular pH"/>
    <property type="evidence" value="ECO:0007669"/>
    <property type="project" value="TreeGrafter"/>
</dbReference>
<feature type="transmembrane region" description="Helical" evidence="11">
    <location>
        <begin position="258"/>
        <end position="278"/>
    </location>
</feature>
<evidence type="ECO:0000259" key="13">
    <source>
        <dbReference type="Pfam" id="PF00999"/>
    </source>
</evidence>
<keyword evidence="5" id="KW-0915">Sodium</keyword>
<dbReference type="Proteomes" id="UP001344447">
    <property type="component" value="Unassembled WGS sequence"/>
</dbReference>
<feature type="compositionally biased region" description="Low complexity" evidence="10">
    <location>
        <begin position="636"/>
        <end position="646"/>
    </location>
</feature>
<evidence type="ECO:0000256" key="8">
    <source>
        <dbReference type="ARBA" id="ARBA00023201"/>
    </source>
</evidence>
<protein>
    <recommendedName>
        <fullName evidence="9">Sodium/hydrogen exchanger</fullName>
    </recommendedName>
</protein>
<dbReference type="InterPro" id="IPR004709">
    <property type="entry name" value="NaH_exchanger"/>
</dbReference>
<feature type="transmembrane region" description="Helical" evidence="11">
    <location>
        <begin position="168"/>
        <end position="184"/>
    </location>
</feature>
<evidence type="ECO:0000256" key="5">
    <source>
        <dbReference type="ARBA" id="ARBA00023053"/>
    </source>
</evidence>
<accession>A0AAN7YN36</accession>